<accession>A0ABY7AN10</accession>
<sequence>MAKIILSIKTYVLLAFICSTSLAQSPPIINSKPILDSDEIEQQTANQTLGPMDVIRLVDAPDHLSSIQLIQNRFRIDEHVDDIVMVFFRKYGSAPLILIRPDGSKLYAPTIEQVEGQWYDDLTFDMIQLKKPMVGPWQVVGNITPDSKIMVLSDVQLKAEPLPSLLFSGEIIKLTASLLNGGKPIQYANFSDVVQLDVTFLSTNNNEYQNFAADSVKVAQFKDDGQGFDERRKDSVFTGEFKLNVASGEWVPSLFLDLGLFNRELLLDPVILHPVPFDVQVDTALDDNELHSLNISANTELINFSSFAFSGEIFYPTGESQRFSIPEEETDKKQFMLFNYGAGTYKVKLSAFGKNKNGRDMMIHIPEYSFNIAASTPVVADTPDLEAQLAEQIMQPVPEPAEPKMSATSIMLIIVGCNLVIFILAFILIKYGFLAKTPFWKQIPVAKLKFWSKKKSQNKNETKQENQLMDDFSSESDDIIDLTLPEET</sequence>
<feature type="chain" id="PRO_5045229268" evidence="3">
    <location>
        <begin position="24"/>
        <end position="488"/>
    </location>
</feature>
<keyword evidence="2" id="KW-1133">Transmembrane helix</keyword>
<feature type="compositionally biased region" description="Acidic residues" evidence="1">
    <location>
        <begin position="472"/>
        <end position="488"/>
    </location>
</feature>
<name>A0ABY7AN10_9ALTE</name>
<dbReference type="EMBL" id="CP109965">
    <property type="protein sequence ID" value="WAJ70948.1"/>
    <property type="molecule type" value="Genomic_DNA"/>
</dbReference>
<feature type="region of interest" description="Disordered" evidence="1">
    <location>
        <begin position="454"/>
        <end position="488"/>
    </location>
</feature>
<evidence type="ECO:0000313" key="5">
    <source>
        <dbReference type="Proteomes" id="UP001163726"/>
    </source>
</evidence>
<feature type="signal peptide" evidence="3">
    <location>
        <begin position="1"/>
        <end position="23"/>
    </location>
</feature>
<evidence type="ECO:0000256" key="2">
    <source>
        <dbReference type="SAM" id="Phobius"/>
    </source>
</evidence>
<evidence type="ECO:0000256" key="1">
    <source>
        <dbReference type="SAM" id="MobiDB-lite"/>
    </source>
</evidence>
<keyword evidence="3" id="KW-0732">Signal</keyword>
<dbReference type="RefSeq" id="WP_268075354.1">
    <property type="nucleotide sequence ID" value="NZ_CP109965.1"/>
</dbReference>
<protein>
    <submittedName>
        <fullName evidence="4">TIGR03503 family protein</fullName>
    </submittedName>
</protein>
<evidence type="ECO:0000313" key="4">
    <source>
        <dbReference type="EMBL" id="WAJ70948.1"/>
    </source>
</evidence>
<dbReference type="NCBIfam" id="TIGR03503">
    <property type="entry name" value="TIGR03503 family protein"/>
    <property type="match status" value="1"/>
</dbReference>
<feature type="transmembrane region" description="Helical" evidence="2">
    <location>
        <begin position="410"/>
        <end position="433"/>
    </location>
</feature>
<keyword evidence="5" id="KW-1185">Reference proteome</keyword>
<evidence type="ECO:0000256" key="3">
    <source>
        <dbReference type="SAM" id="SignalP"/>
    </source>
</evidence>
<keyword evidence="2" id="KW-0472">Membrane</keyword>
<dbReference type="InterPro" id="IPR020010">
    <property type="entry name" value="CHP03503"/>
</dbReference>
<organism evidence="4 5">
    <name type="scientific">Catenovulum adriaticum</name>
    <dbReference type="NCBI Taxonomy" id="2984846"/>
    <lineage>
        <taxon>Bacteria</taxon>
        <taxon>Pseudomonadati</taxon>
        <taxon>Pseudomonadota</taxon>
        <taxon>Gammaproteobacteria</taxon>
        <taxon>Alteromonadales</taxon>
        <taxon>Alteromonadaceae</taxon>
        <taxon>Catenovulum</taxon>
    </lineage>
</organism>
<reference evidence="4" key="1">
    <citation type="submission" date="2022-10" db="EMBL/GenBank/DDBJ databases">
        <title>Catenovulum adriacola sp. nov. isolated in the Harbour of Susak.</title>
        <authorList>
            <person name="Schoch T."/>
            <person name="Reich S.J."/>
            <person name="Stoeferle S."/>
            <person name="Flaiz M."/>
            <person name="Kazda M."/>
            <person name="Riedel C.U."/>
            <person name="Duerre P."/>
        </authorList>
    </citation>
    <scope>NUCLEOTIDE SEQUENCE</scope>
    <source>
        <strain evidence="4">TS8</strain>
    </source>
</reference>
<dbReference type="Proteomes" id="UP001163726">
    <property type="component" value="Chromosome"/>
</dbReference>
<keyword evidence="2" id="KW-0812">Transmembrane</keyword>
<gene>
    <name evidence="4" type="ORF">OLW01_03855</name>
</gene>
<proteinExistence type="predicted"/>